<proteinExistence type="predicted"/>
<gene>
    <name evidence="1" type="ORF">LIER_13890</name>
</gene>
<dbReference type="PANTHER" id="PTHR33437">
    <property type="entry name" value="OS06G0361200 PROTEIN"/>
    <property type="match status" value="1"/>
</dbReference>
<reference evidence="1 2" key="1">
    <citation type="submission" date="2024-01" db="EMBL/GenBank/DDBJ databases">
        <title>The complete chloroplast genome sequence of Lithospermum erythrorhizon: insights into the phylogenetic relationship among Boraginaceae species and the maternal lineages of purple gromwells.</title>
        <authorList>
            <person name="Okada T."/>
            <person name="Watanabe K."/>
        </authorList>
    </citation>
    <scope>NUCLEOTIDE SEQUENCE [LARGE SCALE GENOMIC DNA]</scope>
</reference>
<dbReference type="Proteomes" id="UP001454036">
    <property type="component" value="Unassembled WGS sequence"/>
</dbReference>
<dbReference type="EMBL" id="BAABME010002848">
    <property type="protein sequence ID" value="GAA0156377.1"/>
    <property type="molecule type" value="Genomic_DNA"/>
</dbReference>
<evidence type="ECO:0008006" key="3">
    <source>
        <dbReference type="Google" id="ProtNLM"/>
    </source>
</evidence>
<name>A0AAV3PZK4_LITER</name>
<evidence type="ECO:0000313" key="1">
    <source>
        <dbReference type="EMBL" id="GAA0156377.1"/>
    </source>
</evidence>
<dbReference type="PANTHER" id="PTHR33437:SF2">
    <property type="entry name" value="OS06G0361200 PROTEIN"/>
    <property type="match status" value="1"/>
</dbReference>
<sequence length="185" mass="21130">MQEKEYPVLDSDIPAMFDELVKAKLIEFFESKRPEEASRSMEPNFCKYHRILGHPIEKCFIVKERVMALARKGAITLEEDKVSSNHITLTIVQPTEVKVSSEFWESKLIPGKAWADYSNDEDYEACHVCVEVDEDSTTTKALRVALPVSSSPRLLPSYSLTRTCHRKMALTISHSMCRDIYAKAK</sequence>
<evidence type="ECO:0000313" key="2">
    <source>
        <dbReference type="Proteomes" id="UP001454036"/>
    </source>
</evidence>
<keyword evidence="2" id="KW-1185">Reference proteome</keyword>
<comment type="caution">
    <text evidence="1">The sequence shown here is derived from an EMBL/GenBank/DDBJ whole genome shotgun (WGS) entry which is preliminary data.</text>
</comment>
<organism evidence="1 2">
    <name type="scientific">Lithospermum erythrorhizon</name>
    <name type="common">Purple gromwell</name>
    <name type="synonym">Lithospermum officinale var. erythrorhizon</name>
    <dbReference type="NCBI Taxonomy" id="34254"/>
    <lineage>
        <taxon>Eukaryota</taxon>
        <taxon>Viridiplantae</taxon>
        <taxon>Streptophyta</taxon>
        <taxon>Embryophyta</taxon>
        <taxon>Tracheophyta</taxon>
        <taxon>Spermatophyta</taxon>
        <taxon>Magnoliopsida</taxon>
        <taxon>eudicotyledons</taxon>
        <taxon>Gunneridae</taxon>
        <taxon>Pentapetalae</taxon>
        <taxon>asterids</taxon>
        <taxon>lamiids</taxon>
        <taxon>Boraginales</taxon>
        <taxon>Boraginaceae</taxon>
        <taxon>Boraginoideae</taxon>
        <taxon>Lithospermeae</taxon>
        <taxon>Lithospermum</taxon>
    </lineage>
</organism>
<protein>
    <recommendedName>
        <fullName evidence="3">Retrotransposon gag protein</fullName>
    </recommendedName>
</protein>
<accession>A0AAV3PZK4</accession>
<dbReference type="AlphaFoldDB" id="A0AAV3PZK4"/>